<proteinExistence type="predicted"/>
<keyword evidence="2 7" id="KW-0812">Transmembrane</keyword>
<evidence type="ECO:0000256" key="3">
    <source>
        <dbReference type="ARBA" id="ARBA00022989"/>
    </source>
</evidence>
<protein>
    <submittedName>
        <fullName evidence="9">Fatty acid hydroxylase family protein</fullName>
    </submittedName>
</protein>
<evidence type="ECO:0000256" key="6">
    <source>
        <dbReference type="ARBA" id="ARBA00023136"/>
    </source>
</evidence>
<dbReference type="Pfam" id="PF04116">
    <property type="entry name" value="FA_hydroxylase"/>
    <property type="match status" value="1"/>
</dbReference>
<evidence type="ECO:0000313" key="9">
    <source>
        <dbReference type="EMBL" id="CAA6811034.1"/>
    </source>
</evidence>
<gene>
    <name evidence="9" type="ORF">HELGO_WM37656</name>
</gene>
<feature type="transmembrane region" description="Helical" evidence="7">
    <location>
        <begin position="38"/>
        <end position="59"/>
    </location>
</feature>
<feature type="domain" description="Fatty acid hydroxylase" evidence="8">
    <location>
        <begin position="117"/>
        <end position="251"/>
    </location>
</feature>
<feature type="transmembrane region" description="Helical" evidence="7">
    <location>
        <begin position="71"/>
        <end position="94"/>
    </location>
</feature>
<feature type="transmembrane region" description="Helical" evidence="7">
    <location>
        <begin position="7"/>
        <end position="23"/>
    </location>
</feature>
<dbReference type="InterPro" id="IPR006694">
    <property type="entry name" value="Fatty_acid_hydroxylase"/>
</dbReference>
<evidence type="ECO:0000256" key="4">
    <source>
        <dbReference type="ARBA" id="ARBA00023002"/>
    </source>
</evidence>
<dbReference type="GO" id="GO:0016020">
    <property type="term" value="C:membrane"/>
    <property type="evidence" value="ECO:0007669"/>
    <property type="project" value="GOC"/>
</dbReference>
<evidence type="ECO:0000256" key="7">
    <source>
        <dbReference type="SAM" id="Phobius"/>
    </source>
</evidence>
<evidence type="ECO:0000259" key="8">
    <source>
        <dbReference type="Pfam" id="PF04116"/>
    </source>
</evidence>
<feature type="transmembrane region" description="Helical" evidence="7">
    <location>
        <begin position="338"/>
        <end position="355"/>
    </location>
</feature>
<dbReference type="GO" id="GO:0008610">
    <property type="term" value="P:lipid biosynthetic process"/>
    <property type="evidence" value="ECO:0007669"/>
    <property type="project" value="InterPro"/>
</dbReference>
<accession>A0A6S6SY49</accession>
<dbReference type="PANTHER" id="PTHR21624:SF1">
    <property type="entry name" value="ALKYLGLYCEROL MONOOXYGENASE"/>
    <property type="match status" value="1"/>
</dbReference>
<dbReference type="GO" id="GO:0050479">
    <property type="term" value="F:glyceryl-ether monooxygenase activity"/>
    <property type="evidence" value="ECO:0007669"/>
    <property type="project" value="TreeGrafter"/>
</dbReference>
<name>A0A6S6SY49_9BACT</name>
<reference evidence="9" key="1">
    <citation type="submission" date="2020-01" db="EMBL/GenBank/DDBJ databases">
        <authorList>
            <person name="Meier V. D."/>
            <person name="Meier V D."/>
        </authorList>
    </citation>
    <scope>NUCLEOTIDE SEQUENCE</scope>
    <source>
        <strain evidence="9">HLG_WM_MAG_10</strain>
    </source>
</reference>
<sequence>MLRTAHFLWFSVLSILLIVYYLTDFGQAPTISNEEKNIYSLLTPLAVGLVILELIYCWLARKDYFTFQESIANFCTAMGNQSTNVLVAVAVYFTYGYLWEQFHWLSIPMDAEHWYNWLILLLGIDFIFYWVHRWGHEVNIMWAAHSPHHSAEEMNLMVGLRASITQRLMSFFFFWPLTIIGFEPFDIYMMTGVHLFIGYWHHTEVLPKFWRWIEFFFNTPSHHRVHHGVNLKYLDKNYAEFLIIWDRIFGTFEEETDKVVYGMYNGPKSWNPIKINFHYYNTLWQTALAAPYWWDKIRIWFMPLTWQPRGLPEYVPNEEITLENQVRYQSVMFKHSKTYLILHLLICLVMMLSIINGDSTWTTFERWIGAAFLWHTIVNLSGILESKPWLLVSEIIRLIFMPIGLILFNDWQTEPLYILLILATALLSAFWTTRYFRPTPIPPTETPLSAPS</sequence>
<evidence type="ECO:0000256" key="1">
    <source>
        <dbReference type="ARBA" id="ARBA00004127"/>
    </source>
</evidence>
<dbReference type="PANTHER" id="PTHR21624">
    <property type="entry name" value="STEROL DESATURASE-RELATED PROTEIN"/>
    <property type="match status" value="1"/>
</dbReference>
<keyword evidence="5" id="KW-0443">Lipid metabolism</keyword>
<dbReference type="GO" id="GO:0005506">
    <property type="term" value="F:iron ion binding"/>
    <property type="evidence" value="ECO:0007669"/>
    <property type="project" value="InterPro"/>
</dbReference>
<feature type="transmembrane region" description="Helical" evidence="7">
    <location>
        <begin position="415"/>
        <end position="433"/>
    </location>
</feature>
<keyword evidence="6 7" id="KW-0472">Membrane</keyword>
<keyword evidence="3 7" id="KW-1133">Transmembrane helix</keyword>
<dbReference type="GO" id="GO:0006643">
    <property type="term" value="P:membrane lipid metabolic process"/>
    <property type="evidence" value="ECO:0007669"/>
    <property type="project" value="TreeGrafter"/>
</dbReference>
<organism evidence="9">
    <name type="scientific">uncultured Aureispira sp</name>
    <dbReference type="NCBI Taxonomy" id="1331704"/>
    <lineage>
        <taxon>Bacteria</taxon>
        <taxon>Pseudomonadati</taxon>
        <taxon>Bacteroidota</taxon>
        <taxon>Saprospiria</taxon>
        <taxon>Saprospirales</taxon>
        <taxon>Saprospiraceae</taxon>
        <taxon>Aureispira</taxon>
        <taxon>environmental samples</taxon>
    </lineage>
</organism>
<feature type="transmembrane region" description="Helical" evidence="7">
    <location>
        <begin position="114"/>
        <end position="131"/>
    </location>
</feature>
<feature type="transmembrane region" description="Helical" evidence="7">
    <location>
        <begin position="367"/>
        <end position="384"/>
    </location>
</feature>
<evidence type="ECO:0000256" key="5">
    <source>
        <dbReference type="ARBA" id="ARBA00023098"/>
    </source>
</evidence>
<feature type="transmembrane region" description="Helical" evidence="7">
    <location>
        <begin position="391"/>
        <end position="409"/>
    </location>
</feature>
<comment type="subcellular location">
    <subcellularLocation>
        <location evidence="1">Endomembrane system</location>
        <topology evidence="1">Multi-pass membrane protein</topology>
    </subcellularLocation>
</comment>
<keyword evidence="4" id="KW-0560">Oxidoreductase</keyword>
<dbReference type="AlphaFoldDB" id="A0A6S6SY49"/>
<dbReference type="EMBL" id="CACVAQ010000171">
    <property type="protein sequence ID" value="CAA6811034.1"/>
    <property type="molecule type" value="Genomic_DNA"/>
</dbReference>
<dbReference type="GO" id="GO:0012505">
    <property type="term" value="C:endomembrane system"/>
    <property type="evidence" value="ECO:0007669"/>
    <property type="project" value="UniProtKB-SubCell"/>
</dbReference>
<evidence type="ECO:0000256" key="2">
    <source>
        <dbReference type="ARBA" id="ARBA00022692"/>
    </source>
</evidence>
<dbReference type="InterPro" id="IPR051689">
    <property type="entry name" value="Sterol_desaturase/TMEM195"/>
</dbReference>